<keyword evidence="14" id="KW-1185">Reference proteome</keyword>
<comment type="similarity">
    <text evidence="2">Belongs to the fibulin family.</text>
</comment>
<evidence type="ECO:0000256" key="10">
    <source>
        <dbReference type="ARBA" id="ARBA00023180"/>
    </source>
</evidence>
<dbReference type="InterPro" id="IPR024731">
    <property type="entry name" value="NELL2-like_EGF"/>
</dbReference>
<dbReference type="InterPro" id="IPR000152">
    <property type="entry name" value="EGF-type_Asp/Asn_hydroxyl_site"/>
</dbReference>
<dbReference type="SMART" id="SM00179">
    <property type="entry name" value="EGF_CA"/>
    <property type="match status" value="4"/>
</dbReference>
<organism evidence="13 14">
    <name type="scientific">Acropora cervicornis</name>
    <name type="common">Staghorn coral</name>
    <dbReference type="NCBI Taxonomy" id="6130"/>
    <lineage>
        <taxon>Eukaryota</taxon>
        <taxon>Metazoa</taxon>
        <taxon>Cnidaria</taxon>
        <taxon>Anthozoa</taxon>
        <taxon>Hexacorallia</taxon>
        <taxon>Scleractinia</taxon>
        <taxon>Astrocoeniina</taxon>
        <taxon>Acroporidae</taxon>
        <taxon>Acropora</taxon>
    </lineage>
</organism>
<dbReference type="EMBL" id="JARQWQ010000005">
    <property type="protein sequence ID" value="KAK2571647.1"/>
    <property type="molecule type" value="Genomic_DNA"/>
</dbReference>
<keyword evidence="7" id="KW-0677">Repeat</keyword>
<dbReference type="PROSITE" id="PS01187">
    <property type="entry name" value="EGF_CA"/>
    <property type="match status" value="1"/>
</dbReference>
<evidence type="ECO:0000256" key="9">
    <source>
        <dbReference type="ARBA" id="ARBA00023157"/>
    </source>
</evidence>
<dbReference type="Pfam" id="PF07645">
    <property type="entry name" value="EGF_CA"/>
    <property type="match status" value="2"/>
</dbReference>
<evidence type="ECO:0000313" key="14">
    <source>
        <dbReference type="Proteomes" id="UP001249851"/>
    </source>
</evidence>
<accession>A0AAD9R275</accession>
<dbReference type="InterPro" id="IPR000742">
    <property type="entry name" value="EGF"/>
</dbReference>
<dbReference type="InterPro" id="IPR001881">
    <property type="entry name" value="EGF-like_Ca-bd_dom"/>
</dbReference>
<dbReference type="Proteomes" id="UP001249851">
    <property type="component" value="Unassembled WGS sequence"/>
</dbReference>
<dbReference type="Pfam" id="PF12662">
    <property type="entry name" value="cEGF"/>
    <property type="match status" value="1"/>
</dbReference>
<evidence type="ECO:0000256" key="4">
    <source>
        <dbReference type="ARBA" id="ARBA00022530"/>
    </source>
</evidence>
<dbReference type="InterPro" id="IPR018097">
    <property type="entry name" value="EGF_Ca-bd_CS"/>
</dbReference>
<evidence type="ECO:0000256" key="6">
    <source>
        <dbReference type="ARBA" id="ARBA00022729"/>
    </source>
</evidence>
<evidence type="ECO:0000259" key="12">
    <source>
        <dbReference type="PROSITE" id="PS50026"/>
    </source>
</evidence>
<dbReference type="Pfam" id="PF12947">
    <property type="entry name" value="EGF_3"/>
    <property type="match status" value="1"/>
</dbReference>
<keyword evidence="10" id="KW-0325">Glycoprotein</keyword>
<reference evidence="13" key="2">
    <citation type="journal article" date="2023" name="Science">
        <title>Genomic signatures of disease resistance in endangered staghorn corals.</title>
        <authorList>
            <person name="Vollmer S.V."/>
            <person name="Selwyn J.D."/>
            <person name="Despard B.A."/>
            <person name="Roesel C.L."/>
        </authorList>
    </citation>
    <scope>NUCLEOTIDE SEQUENCE</scope>
    <source>
        <strain evidence="13">K2</strain>
    </source>
</reference>
<keyword evidence="9" id="KW-1015">Disulfide bond</keyword>
<dbReference type="AlphaFoldDB" id="A0AAD9R275"/>
<feature type="domain" description="EGF-like" evidence="12">
    <location>
        <begin position="149"/>
        <end position="189"/>
    </location>
</feature>
<evidence type="ECO:0000256" key="2">
    <source>
        <dbReference type="ARBA" id="ARBA00006127"/>
    </source>
</evidence>
<proteinExistence type="inferred from homology"/>
<sequence length="231" mass="25464">MNALSEIMCVARQTDNVQTRQGPFLARVERDILQRCKEIVKTSMSVPYMVREKFVLGSYICQCMEPGFVGDGKQCVDIDECAIGNYTCGDNAVCVNALGSYACFCADDINECESDTKRCSSNAECVNSEGSYQCICRQGYEVRGAECRDIDECASGEADCKQDSQCINVPGSYACQCKLGYHLTGDLCQDVNECQQNLAECHHRADCYNTDGSYLCVCKSGFYGDGYYCTS</sequence>
<evidence type="ECO:0000313" key="13">
    <source>
        <dbReference type="EMBL" id="KAK2571647.1"/>
    </source>
</evidence>
<dbReference type="InterPro" id="IPR026823">
    <property type="entry name" value="cEGF"/>
</dbReference>
<feature type="domain" description="EGF-like" evidence="12">
    <location>
        <begin position="190"/>
        <end position="230"/>
    </location>
</feature>
<feature type="domain" description="EGF-like" evidence="12">
    <location>
        <begin position="108"/>
        <end position="146"/>
    </location>
</feature>
<dbReference type="PROSITE" id="PS50026">
    <property type="entry name" value="EGF_3"/>
    <property type="match status" value="3"/>
</dbReference>
<dbReference type="GO" id="GO:0005509">
    <property type="term" value="F:calcium ion binding"/>
    <property type="evidence" value="ECO:0007669"/>
    <property type="project" value="InterPro"/>
</dbReference>
<evidence type="ECO:0000256" key="7">
    <source>
        <dbReference type="ARBA" id="ARBA00022737"/>
    </source>
</evidence>
<keyword evidence="8" id="KW-0106">Calcium</keyword>
<dbReference type="FunFam" id="2.10.25.10:FF:000653">
    <property type="entry name" value="Putative Fibrillin-1"/>
    <property type="match status" value="1"/>
</dbReference>
<feature type="non-terminal residue" evidence="13">
    <location>
        <position position="1"/>
    </location>
</feature>
<dbReference type="PROSITE" id="PS01186">
    <property type="entry name" value="EGF_2"/>
    <property type="match status" value="2"/>
</dbReference>
<dbReference type="SUPFAM" id="SSF57196">
    <property type="entry name" value="EGF/Laminin"/>
    <property type="match status" value="1"/>
</dbReference>
<evidence type="ECO:0000256" key="11">
    <source>
        <dbReference type="PROSITE-ProRule" id="PRU00076"/>
    </source>
</evidence>
<name>A0AAD9R275_ACRCE</name>
<dbReference type="CDD" id="cd00054">
    <property type="entry name" value="EGF_CA"/>
    <property type="match status" value="2"/>
</dbReference>
<evidence type="ECO:0000256" key="3">
    <source>
        <dbReference type="ARBA" id="ARBA00022525"/>
    </source>
</evidence>
<dbReference type="SUPFAM" id="SSF57184">
    <property type="entry name" value="Growth factor receptor domain"/>
    <property type="match status" value="1"/>
</dbReference>
<dbReference type="FunFam" id="2.10.25.10:FF:000038">
    <property type="entry name" value="Fibrillin 2"/>
    <property type="match status" value="3"/>
</dbReference>
<dbReference type="PROSITE" id="PS00010">
    <property type="entry name" value="ASX_HYDROXYL"/>
    <property type="match status" value="3"/>
</dbReference>
<evidence type="ECO:0000256" key="5">
    <source>
        <dbReference type="ARBA" id="ARBA00022536"/>
    </source>
</evidence>
<dbReference type="InterPro" id="IPR049883">
    <property type="entry name" value="NOTCH1_EGF-like"/>
</dbReference>
<dbReference type="PANTHER" id="PTHR24050:SF28">
    <property type="entry name" value="UROMODULIN-LIKE"/>
    <property type="match status" value="1"/>
</dbReference>
<comment type="caution">
    <text evidence="13">The sequence shown here is derived from an EMBL/GenBank/DDBJ whole genome shotgun (WGS) entry which is preliminary data.</text>
</comment>
<evidence type="ECO:0000256" key="1">
    <source>
        <dbReference type="ARBA" id="ARBA00004498"/>
    </source>
</evidence>
<gene>
    <name evidence="13" type="ORF">P5673_003015</name>
</gene>
<dbReference type="InterPro" id="IPR009030">
    <property type="entry name" value="Growth_fac_rcpt_cys_sf"/>
</dbReference>
<dbReference type="Gene3D" id="2.10.25.10">
    <property type="entry name" value="Laminin"/>
    <property type="match status" value="5"/>
</dbReference>
<dbReference type="SMART" id="SM00181">
    <property type="entry name" value="EGF"/>
    <property type="match status" value="4"/>
</dbReference>
<keyword evidence="3" id="KW-0964">Secreted</keyword>
<comment type="subcellular location">
    <subcellularLocation>
        <location evidence="1">Secreted</location>
        <location evidence="1">Extracellular space</location>
        <location evidence="1">Extracellular matrix</location>
    </subcellularLocation>
</comment>
<reference evidence="13" key="1">
    <citation type="journal article" date="2023" name="G3 (Bethesda)">
        <title>Whole genome assembly and annotation of the endangered Caribbean coral Acropora cervicornis.</title>
        <authorList>
            <person name="Selwyn J.D."/>
            <person name="Vollmer S.V."/>
        </authorList>
    </citation>
    <scope>NUCLEOTIDE SEQUENCE</scope>
    <source>
        <strain evidence="13">K2</strain>
    </source>
</reference>
<dbReference type="InterPro" id="IPR052235">
    <property type="entry name" value="Nephronectin_domain"/>
</dbReference>
<keyword evidence="4" id="KW-0272">Extracellular matrix</keyword>
<comment type="caution">
    <text evidence="11">Lacks conserved residue(s) required for the propagation of feature annotation.</text>
</comment>
<keyword evidence="6" id="KW-0732">Signal</keyword>
<protein>
    <submittedName>
        <fullName evidence="13">Hemicentin-2</fullName>
    </submittedName>
</protein>
<dbReference type="PANTHER" id="PTHR24050">
    <property type="entry name" value="PA14 DOMAIN-CONTAINING PROTEIN"/>
    <property type="match status" value="1"/>
</dbReference>
<evidence type="ECO:0000256" key="8">
    <source>
        <dbReference type="ARBA" id="ARBA00022837"/>
    </source>
</evidence>
<keyword evidence="5 11" id="KW-0245">EGF-like domain</keyword>